<dbReference type="STRING" id="7719.ENSCINP00000024679"/>
<keyword evidence="5" id="KW-1015">Disulfide bond</keyword>
<accession>F6V2P6</accession>
<evidence type="ECO:0000313" key="8">
    <source>
        <dbReference type="Ensembl" id="ENSCINP00000024679.2"/>
    </source>
</evidence>
<dbReference type="Proteomes" id="UP000008144">
    <property type="component" value="Chromosome 4"/>
</dbReference>
<proteinExistence type="inferred from homology"/>
<dbReference type="InParanoid" id="F6V2P6"/>
<gene>
    <name evidence="8" type="primary">LOC101242339</name>
</gene>
<feature type="disulfide bond" evidence="5">
    <location>
        <begin position="372"/>
        <end position="384"/>
    </location>
</feature>
<dbReference type="RefSeq" id="XP_009858508.1">
    <property type="nucleotide sequence ID" value="XM_009860206.3"/>
</dbReference>
<evidence type="ECO:0000256" key="3">
    <source>
        <dbReference type="PIRSR" id="PIRSR637359-1"/>
    </source>
</evidence>
<dbReference type="AlphaFoldDB" id="F6V2P6"/>
<dbReference type="InterPro" id="IPR000863">
    <property type="entry name" value="Sulfotransferase_dom"/>
</dbReference>
<reference evidence="8" key="3">
    <citation type="submission" date="2025-08" db="UniProtKB">
        <authorList>
            <consortium name="Ensembl"/>
        </authorList>
    </citation>
    <scope>IDENTIFICATION</scope>
</reference>
<sequence>MKSIKLFIGILVLAVGGFFTVYNFAKSCDDIHNIGKLQAVMKQHQAISVQYLSNTYRVNTSETIRDKGDEILAISSHKKEAGPIVSVEGPVQEPMIEHLQLSPEEIANNEHAEKMREREQTWNELIASQNTTVKRKQLPRLIGIGVEKCGTHAFLHFLEPHPLIKVIKKIEAHFFDERSTAPISEYLSMMPEVSPNTAVMEKTPAYFSFPPYGIPKLIKANVPQAKIVLILCEPAKRVYSDFVHEWAWYNISHHWSGIHQFQTIHDYLKKYLPKVTSSFVPYNETRAPGDTLRVLQHHSSDYMSTLLTTGFYALHLKRWLKYYNDSDMMVVDGSELFNDPGGVMERVQDFIDIPKVLFREDYVRDSKTGFFCYKEWNNNGRLNCLPSNKQRTRSKTSTSNPFPEETLQHLKDFYKTHNEALFKLLGRRLWES</sequence>
<comment type="similarity">
    <text evidence="6">Belongs to the sulfotransferase 1 family.</text>
</comment>
<dbReference type="KEGG" id="cin:101242339"/>
<dbReference type="InterPro" id="IPR027417">
    <property type="entry name" value="P-loop_NTPase"/>
</dbReference>
<reference evidence="9" key="1">
    <citation type="journal article" date="2002" name="Science">
        <title>The draft genome of Ciona intestinalis: insights into chordate and vertebrate origins.</title>
        <authorList>
            <person name="Dehal P."/>
            <person name="Satou Y."/>
            <person name="Campbell R.K."/>
            <person name="Chapman J."/>
            <person name="Degnan B."/>
            <person name="De Tomaso A."/>
            <person name="Davidson B."/>
            <person name="Di Gregorio A."/>
            <person name="Gelpke M."/>
            <person name="Goodstein D.M."/>
            <person name="Harafuji N."/>
            <person name="Hastings K.E."/>
            <person name="Ho I."/>
            <person name="Hotta K."/>
            <person name="Huang W."/>
            <person name="Kawashima T."/>
            <person name="Lemaire P."/>
            <person name="Martinez D."/>
            <person name="Meinertzhagen I.A."/>
            <person name="Necula S."/>
            <person name="Nonaka M."/>
            <person name="Putnam N."/>
            <person name="Rash S."/>
            <person name="Saiga H."/>
            <person name="Satake M."/>
            <person name="Terry A."/>
            <person name="Yamada L."/>
            <person name="Wang H.G."/>
            <person name="Awazu S."/>
            <person name="Azumi K."/>
            <person name="Boore J."/>
            <person name="Branno M."/>
            <person name="Chin-Bow S."/>
            <person name="DeSantis R."/>
            <person name="Doyle S."/>
            <person name="Francino P."/>
            <person name="Keys D.N."/>
            <person name="Haga S."/>
            <person name="Hayashi H."/>
            <person name="Hino K."/>
            <person name="Imai K.S."/>
            <person name="Inaba K."/>
            <person name="Kano S."/>
            <person name="Kobayashi K."/>
            <person name="Kobayashi M."/>
            <person name="Lee B.I."/>
            <person name="Makabe K.W."/>
            <person name="Manohar C."/>
            <person name="Matassi G."/>
            <person name="Medina M."/>
            <person name="Mochizuki Y."/>
            <person name="Mount S."/>
            <person name="Morishita T."/>
            <person name="Miura S."/>
            <person name="Nakayama A."/>
            <person name="Nishizaka S."/>
            <person name="Nomoto H."/>
            <person name="Ohta F."/>
            <person name="Oishi K."/>
            <person name="Rigoutsos I."/>
            <person name="Sano M."/>
            <person name="Sasaki A."/>
            <person name="Sasakura Y."/>
            <person name="Shoguchi E."/>
            <person name="Shin-i T."/>
            <person name="Spagnuolo A."/>
            <person name="Stainier D."/>
            <person name="Suzuki M.M."/>
            <person name="Tassy O."/>
            <person name="Takatori N."/>
            <person name="Tokuoka M."/>
            <person name="Yagi K."/>
            <person name="Yoshizaki F."/>
            <person name="Wada S."/>
            <person name="Zhang C."/>
            <person name="Hyatt P.D."/>
            <person name="Larimer F."/>
            <person name="Detter C."/>
            <person name="Doggett N."/>
            <person name="Glavina T."/>
            <person name="Hawkins T."/>
            <person name="Richardson P."/>
            <person name="Lucas S."/>
            <person name="Kohara Y."/>
            <person name="Levine M."/>
            <person name="Satoh N."/>
            <person name="Rokhsar D.S."/>
        </authorList>
    </citation>
    <scope>NUCLEOTIDE SEQUENCE [LARGE SCALE GENOMIC DNA]</scope>
</reference>
<dbReference type="EMBL" id="EAAA01002033">
    <property type="status" value="NOT_ANNOTATED_CDS"/>
    <property type="molecule type" value="Genomic_DNA"/>
</dbReference>
<dbReference type="OrthoDB" id="411451at2759"/>
<dbReference type="Ensembl" id="ENSCINT00000024925.2">
    <property type="protein sequence ID" value="ENSCINP00000024679.2"/>
    <property type="gene ID" value="ENSCING00000013445.2"/>
</dbReference>
<dbReference type="GeneID" id="101242339"/>
<reference evidence="8" key="4">
    <citation type="submission" date="2025-09" db="UniProtKB">
        <authorList>
            <consortium name="Ensembl"/>
        </authorList>
    </citation>
    <scope>IDENTIFICATION</scope>
</reference>
<dbReference type="PANTHER" id="PTHR10605:SF72">
    <property type="entry name" value="HEPARAN SULFATE 3-O SULFOTRANSFERASE-B, ISOFORM A"/>
    <property type="match status" value="1"/>
</dbReference>
<keyword evidence="1 6" id="KW-0808">Transferase</keyword>
<keyword evidence="9" id="KW-1185">Reference proteome</keyword>
<evidence type="ECO:0000256" key="4">
    <source>
        <dbReference type="PIRSR" id="PIRSR637359-2"/>
    </source>
</evidence>
<evidence type="ECO:0000256" key="5">
    <source>
        <dbReference type="PIRSR" id="PIRSR637359-3"/>
    </source>
</evidence>
<evidence type="ECO:0000256" key="2">
    <source>
        <dbReference type="ARBA" id="ARBA00023180"/>
    </source>
</evidence>
<keyword evidence="2" id="KW-0325">Glycoprotein</keyword>
<dbReference type="SUPFAM" id="SSF52540">
    <property type="entry name" value="P-loop containing nucleoside triphosphate hydrolases"/>
    <property type="match status" value="1"/>
</dbReference>
<dbReference type="InterPro" id="IPR037359">
    <property type="entry name" value="NST/OST"/>
</dbReference>
<dbReference type="EC" id="2.8.2.-" evidence="6"/>
<dbReference type="Gene3D" id="3.40.50.300">
    <property type="entry name" value="P-loop containing nucleotide triphosphate hydrolases"/>
    <property type="match status" value="1"/>
</dbReference>
<dbReference type="GO" id="GO:0008467">
    <property type="term" value="F:[heparan sulfate]-glucosamine 3-sulfotransferase activity"/>
    <property type="evidence" value="ECO:0000318"/>
    <property type="project" value="GO_Central"/>
</dbReference>
<dbReference type="PANTHER" id="PTHR10605">
    <property type="entry name" value="HEPARAN SULFATE SULFOTRANSFERASE"/>
    <property type="match status" value="1"/>
</dbReference>
<reference evidence="8" key="2">
    <citation type="journal article" date="2008" name="Genome Biol.">
        <title>Improved genome assembly and evidence-based global gene model set for the chordate Ciona intestinalis: new insight into intron and operon populations.</title>
        <authorList>
            <person name="Satou Y."/>
            <person name="Mineta K."/>
            <person name="Ogasawara M."/>
            <person name="Sasakura Y."/>
            <person name="Shoguchi E."/>
            <person name="Ueno K."/>
            <person name="Yamada L."/>
            <person name="Matsumoto J."/>
            <person name="Wasserscheid J."/>
            <person name="Dewar K."/>
            <person name="Wiley G.B."/>
            <person name="Macmil S.L."/>
            <person name="Roe B.A."/>
            <person name="Zeller R.W."/>
            <person name="Hastings K.E."/>
            <person name="Lemaire P."/>
            <person name="Lindquist E."/>
            <person name="Endo T."/>
            <person name="Hotta K."/>
            <person name="Inaba K."/>
        </authorList>
    </citation>
    <scope>NUCLEOTIDE SEQUENCE [LARGE SCALE GENOMIC DNA]</scope>
    <source>
        <strain evidence="8">wild type</strain>
    </source>
</reference>
<evidence type="ECO:0000256" key="1">
    <source>
        <dbReference type="ARBA" id="ARBA00022679"/>
    </source>
</evidence>
<evidence type="ECO:0000313" key="9">
    <source>
        <dbReference type="Proteomes" id="UP000008144"/>
    </source>
</evidence>
<dbReference type="Pfam" id="PF00685">
    <property type="entry name" value="Sulfotransfer_1"/>
    <property type="match status" value="1"/>
</dbReference>
<evidence type="ECO:0000256" key="6">
    <source>
        <dbReference type="RuleBase" id="RU361155"/>
    </source>
</evidence>
<feature type="domain" description="Sulfotransferase" evidence="7">
    <location>
        <begin position="141"/>
        <end position="354"/>
    </location>
</feature>
<evidence type="ECO:0000259" key="7">
    <source>
        <dbReference type="Pfam" id="PF00685"/>
    </source>
</evidence>
<feature type="active site" description="For sulfotransferase activity" evidence="3">
    <location>
        <position position="148"/>
    </location>
</feature>
<dbReference type="HOGENOM" id="CLU_634511_0_0_1"/>
<dbReference type="GeneTree" id="ENSGT00900000142546"/>
<feature type="binding site" evidence="4">
    <location>
        <position position="240"/>
    </location>
    <ligand>
        <name>3'-phosphoadenylyl sulfate</name>
        <dbReference type="ChEBI" id="CHEBI:58339"/>
    </ligand>
</feature>
<organism evidence="8 9">
    <name type="scientific">Ciona intestinalis</name>
    <name type="common">Transparent sea squirt</name>
    <name type="synonym">Ascidia intestinalis</name>
    <dbReference type="NCBI Taxonomy" id="7719"/>
    <lineage>
        <taxon>Eukaryota</taxon>
        <taxon>Metazoa</taxon>
        <taxon>Chordata</taxon>
        <taxon>Tunicata</taxon>
        <taxon>Ascidiacea</taxon>
        <taxon>Phlebobranchia</taxon>
        <taxon>Cionidae</taxon>
        <taxon>Ciona</taxon>
    </lineage>
</organism>
<protein>
    <recommendedName>
        <fullName evidence="6">Sulfotransferase</fullName>
        <ecNumber evidence="6">2.8.2.-</ecNumber>
    </recommendedName>
</protein>
<name>F6V2P6_CIOIN</name>
<accession>A0A1W3JNX7</accession>